<keyword evidence="4 9" id="KW-0812">Transmembrane</keyword>
<reference evidence="10 11" key="1">
    <citation type="submission" date="2023-09" db="EMBL/GenBank/DDBJ databases">
        <authorList>
            <person name="Rey-Velasco X."/>
        </authorList>
    </citation>
    <scope>NUCLEOTIDE SEQUENCE [LARGE SCALE GENOMIC DNA]</scope>
    <source>
        <strain evidence="10 11">P050</strain>
    </source>
</reference>
<organism evidence="10 11">
    <name type="scientific">Urechidicola vernalis</name>
    <dbReference type="NCBI Taxonomy" id="3075600"/>
    <lineage>
        <taxon>Bacteria</taxon>
        <taxon>Pseudomonadati</taxon>
        <taxon>Bacteroidota</taxon>
        <taxon>Flavobacteriia</taxon>
        <taxon>Flavobacteriales</taxon>
        <taxon>Flavobacteriaceae</taxon>
        <taxon>Urechidicola</taxon>
    </lineage>
</organism>
<feature type="transmembrane region" description="Helical" evidence="9">
    <location>
        <begin position="240"/>
        <end position="260"/>
    </location>
</feature>
<dbReference type="EMBL" id="JAVRHV010000001">
    <property type="protein sequence ID" value="MDT0551751.1"/>
    <property type="molecule type" value="Genomic_DNA"/>
</dbReference>
<evidence type="ECO:0000256" key="5">
    <source>
        <dbReference type="ARBA" id="ARBA00022989"/>
    </source>
</evidence>
<dbReference type="PANTHER" id="PTHR33281">
    <property type="entry name" value="UPF0187 PROTEIN YNEE"/>
    <property type="match status" value="1"/>
</dbReference>
<evidence type="ECO:0000256" key="2">
    <source>
        <dbReference type="ARBA" id="ARBA00022448"/>
    </source>
</evidence>
<accession>A0ABU2Y0Q0</accession>
<evidence type="ECO:0000256" key="7">
    <source>
        <dbReference type="ARBA" id="ARBA00023136"/>
    </source>
</evidence>
<sequence length="353" mass="41262">MLTKKKYSIKDMVKWTRWETASFLAHTAIVVILFHVLEFSFLHVPWTPVALVGTAVAFIIGFQNSAAYGRIWEARKIWGGIVNSSRTWGMKVKDMVTNEYASDKVNQEELDKHIKALIYRHIGWITSLRYAMREPRTWEVFSQHRTNKEWSDAICIPEVVQEQSKELSNYLSDEELKYVLSKKNKAAACLYLQSTHLRKLKEKGLIWEFSFLELENLLEEFFTLQGKSERIKNFPYPRQYATLSYYFVWMFLILIPFGLVPEFAEIGRKMTSRFPEIGQYFIWAAIPFCGIVSWIFHTMMRIGTVGENPFEGTANDVPISTISRGIEIDLRQLMGEENESIPDQFPQQYDVQM</sequence>
<evidence type="ECO:0000256" key="1">
    <source>
        <dbReference type="ARBA" id="ARBA00004651"/>
    </source>
</evidence>
<dbReference type="Pfam" id="PF25539">
    <property type="entry name" value="Bestrophin_2"/>
    <property type="match status" value="1"/>
</dbReference>
<protein>
    <submittedName>
        <fullName evidence="10">Bestrophin family ion channel</fullName>
    </submittedName>
</protein>
<evidence type="ECO:0000256" key="9">
    <source>
        <dbReference type="SAM" id="Phobius"/>
    </source>
</evidence>
<evidence type="ECO:0000313" key="10">
    <source>
        <dbReference type="EMBL" id="MDT0551751.1"/>
    </source>
</evidence>
<keyword evidence="2" id="KW-0813">Transport</keyword>
<feature type="transmembrane region" description="Helical" evidence="9">
    <location>
        <begin position="48"/>
        <end position="68"/>
    </location>
</feature>
<keyword evidence="7 9" id="KW-0472">Membrane</keyword>
<comment type="subcellular location">
    <subcellularLocation>
        <location evidence="1">Cell membrane</location>
        <topology evidence="1">Multi-pass membrane protein</topology>
    </subcellularLocation>
</comment>
<dbReference type="RefSeq" id="WP_311591540.1">
    <property type="nucleotide sequence ID" value="NZ_JAVRHV010000001.1"/>
</dbReference>
<dbReference type="InterPro" id="IPR044669">
    <property type="entry name" value="YneE/VCCN1/2-like"/>
</dbReference>
<keyword evidence="11" id="KW-1185">Reference proteome</keyword>
<proteinExistence type="inferred from homology"/>
<evidence type="ECO:0000256" key="4">
    <source>
        <dbReference type="ARBA" id="ARBA00022692"/>
    </source>
</evidence>
<feature type="transmembrane region" description="Helical" evidence="9">
    <location>
        <begin position="280"/>
        <end position="296"/>
    </location>
</feature>
<dbReference type="PANTHER" id="PTHR33281:SF19">
    <property type="entry name" value="VOLTAGE-DEPENDENT ANION CHANNEL-FORMING PROTEIN YNEE"/>
    <property type="match status" value="1"/>
</dbReference>
<evidence type="ECO:0000313" key="11">
    <source>
        <dbReference type="Proteomes" id="UP001252186"/>
    </source>
</evidence>
<comment type="similarity">
    <text evidence="8">Belongs to the anion channel-forming bestrophin (TC 1.A.46) family.</text>
</comment>
<evidence type="ECO:0000256" key="8">
    <source>
        <dbReference type="ARBA" id="ARBA00034708"/>
    </source>
</evidence>
<keyword evidence="5 9" id="KW-1133">Transmembrane helix</keyword>
<evidence type="ECO:0000256" key="3">
    <source>
        <dbReference type="ARBA" id="ARBA00022475"/>
    </source>
</evidence>
<comment type="caution">
    <text evidence="10">The sequence shown here is derived from an EMBL/GenBank/DDBJ whole genome shotgun (WGS) entry which is preliminary data.</text>
</comment>
<keyword evidence="3" id="KW-1003">Cell membrane</keyword>
<gene>
    <name evidence="10" type="ORF">RM519_00710</name>
</gene>
<evidence type="ECO:0000256" key="6">
    <source>
        <dbReference type="ARBA" id="ARBA00023065"/>
    </source>
</evidence>
<keyword evidence="6" id="KW-0406">Ion transport</keyword>
<name>A0ABU2Y0Q0_9FLAO</name>
<dbReference type="Proteomes" id="UP001252186">
    <property type="component" value="Unassembled WGS sequence"/>
</dbReference>
<feature type="transmembrane region" description="Helical" evidence="9">
    <location>
        <begin position="21"/>
        <end position="42"/>
    </location>
</feature>